<dbReference type="OrthoDB" id="2122982at2759"/>
<dbReference type="Pfam" id="PF16158">
    <property type="entry name" value="N_BRCA1_IG"/>
    <property type="match status" value="1"/>
</dbReference>
<dbReference type="PANTHER" id="PTHR20930">
    <property type="entry name" value="OVARIAN CARCINOMA ANTIGEN CA125-RELATED"/>
    <property type="match status" value="1"/>
</dbReference>
<dbReference type="Gene3D" id="2.60.40.10">
    <property type="entry name" value="Immunoglobulins"/>
    <property type="match status" value="1"/>
</dbReference>
<comment type="subcellular location">
    <subcellularLocation>
        <location evidence="1">Cytoplasmic vesicle</location>
        <location evidence="1">Autophagosome</location>
    </subcellularLocation>
</comment>
<dbReference type="EMBL" id="REGN01000478">
    <property type="protein sequence ID" value="RNA41609.1"/>
    <property type="molecule type" value="Genomic_DNA"/>
</dbReference>
<dbReference type="AlphaFoldDB" id="A0A3M7T116"/>
<dbReference type="SUPFAM" id="SSF54277">
    <property type="entry name" value="CAD &amp; PB1 domains"/>
    <property type="match status" value="1"/>
</dbReference>
<reference evidence="3 4" key="1">
    <citation type="journal article" date="2018" name="Sci. Rep.">
        <title>Genomic signatures of local adaptation to the degree of environmental predictability in rotifers.</title>
        <authorList>
            <person name="Franch-Gras L."/>
            <person name="Hahn C."/>
            <person name="Garcia-Roger E.M."/>
            <person name="Carmona M.J."/>
            <person name="Serra M."/>
            <person name="Gomez A."/>
        </authorList>
    </citation>
    <scope>NUCLEOTIDE SEQUENCE [LARGE SCALE GENOMIC DNA]</scope>
    <source>
        <strain evidence="3">HYR1</strain>
    </source>
</reference>
<dbReference type="InterPro" id="IPR013783">
    <property type="entry name" value="Ig-like_fold"/>
</dbReference>
<dbReference type="Gene3D" id="3.10.20.90">
    <property type="entry name" value="Phosphatidylinositol 3-kinase Catalytic Subunit, Chain A, domain 1"/>
    <property type="match status" value="1"/>
</dbReference>
<evidence type="ECO:0000313" key="3">
    <source>
        <dbReference type="EMBL" id="RNA41609.1"/>
    </source>
</evidence>
<name>A0A3M7T116_BRAPC</name>
<dbReference type="GO" id="GO:0005776">
    <property type="term" value="C:autophagosome"/>
    <property type="evidence" value="ECO:0007669"/>
    <property type="project" value="UniProtKB-SubCell"/>
</dbReference>
<protein>
    <recommendedName>
        <fullName evidence="2">UBA domain-containing protein</fullName>
    </recommendedName>
</protein>
<dbReference type="PROSITE" id="PS50030">
    <property type="entry name" value="UBA"/>
    <property type="match status" value="1"/>
</dbReference>
<comment type="caution">
    <text evidence="3">The sequence shown here is derived from an EMBL/GenBank/DDBJ whole genome shotgun (WGS) entry which is preliminary data.</text>
</comment>
<evidence type="ECO:0000313" key="4">
    <source>
        <dbReference type="Proteomes" id="UP000276133"/>
    </source>
</evidence>
<evidence type="ECO:0000259" key="2">
    <source>
        <dbReference type="PROSITE" id="PS50030"/>
    </source>
</evidence>
<sequence length="470" mass="54027">MTDYKTNLDFPTWSSLFEYLKSAYASDDIHIKYLDEENEEVGIETQQDLDYAYQIGINSLDNILRLYIRNSRSELLGKQQIRVNLKKIIDAKSKVENELESLNSPDLGFTDSQIRWLENYMENFKKNISNEIEAKINSLLLNKFDPLADCTDLEERIIKLFNLINEARSTNQNLKASLYEEELQSTNAFMAEFVKDYNLPDGSACEPNEKLHKIWVIKNTGKLDWPFGNYPVKLVNTNGDIKVETDFVLVKNTRVNQTAVISVELIAPAKPGNYFSEWVLSCNDFQFGPKIWCSIRVNNNTIAKFDDEDDDGEFEILPTCFDLSKKWTIESADEEEEEASNSSIKLSDIPSEAKEVLTKENQVNETSDPEEIKFSSPRKSQIVNNFSNAFDVMKNAVSNLGRPSFGGTFDIMNDDLSKESKLNDIMTKLITMGFANREQNKRLIIDHDFNLEKIVQCLLEEMDNNWAESR</sequence>
<dbReference type="Gene3D" id="1.10.8.10">
    <property type="entry name" value="DNA helicase RuvA subunit, C-terminal domain"/>
    <property type="match status" value="1"/>
</dbReference>
<proteinExistence type="predicted"/>
<feature type="domain" description="UBA" evidence="2">
    <location>
        <begin position="417"/>
        <end position="461"/>
    </location>
</feature>
<dbReference type="InterPro" id="IPR032350">
    <property type="entry name" value="Nbr1_FW"/>
</dbReference>
<evidence type="ECO:0000256" key="1">
    <source>
        <dbReference type="ARBA" id="ARBA00004419"/>
    </source>
</evidence>
<accession>A0A3M7T116</accession>
<gene>
    <name evidence="3" type="ORF">BpHYR1_003983</name>
</gene>
<dbReference type="PANTHER" id="PTHR20930:SF0">
    <property type="entry name" value="PROTEIN ILRUN"/>
    <property type="match status" value="1"/>
</dbReference>
<dbReference type="STRING" id="10195.A0A3M7T116"/>
<dbReference type="CDD" id="cd14947">
    <property type="entry name" value="NBR1_like"/>
    <property type="match status" value="1"/>
</dbReference>
<organism evidence="3 4">
    <name type="scientific">Brachionus plicatilis</name>
    <name type="common">Marine rotifer</name>
    <name type="synonym">Brachionus muelleri</name>
    <dbReference type="NCBI Taxonomy" id="10195"/>
    <lineage>
        <taxon>Eukaryota</taxon>
        <taxon>Metazoa</taxon>
        <taxon>Spiralia</taxon>
        <taxon>Gnathifera</taxon>
        <taxon>Rotifera</taxon>
        <taxon>Eurotatoria</taxon>
        <taxon>Monogononta</taxon>
        <taxon>Pseudotrocha</taxon>
        <taxon>Ploima</taxon>
        <taxon>Brachionidae</taxon>
        <taxon>Brachionus</taxon>
    </lineage>
</organism>
<dbReference type="InterPro" id="IPR015940">
    <property type="entry name" value="UBA"/>
</dbReference>
<dbReference type="Proteomes" id="UP000276133">
    <property type="component" value="Unassembled WGS sequence"/>
</dbReference>
<keyword evidence="4" id="KW-1185">Reference proteome</keyword>